<dbReference type="GO" id="GO:0008234">
    <property type="term" value="F:cysteine-type peptidase activity"/>
    <property type="evidence" value="ECO:0007669"/>
    <property type="project" value="InterPro"/>
</dbReference>
<comment type="similarity">
    <text evidence="1">Belongs to the peptidase C48 family.</text>
</comment>
<dbReference type="InterPro" id="IPR038765">
    <property type="entry name" value="Papain-like_cys_pep_sf"/>
</dbReference>
<evidence type="ECO:0000256" key="4">
    <source>
        <dbReference type="SAM" id="MobiDB-lite"/>
    </source>
</evidence>
<dbReference type="STRING" id="4537.A0A0E0LVI0"/>
<keyword evidence="5" id="KW-0472">Membrane</keyword>
<evidence type="ECO:0000256" key="2">
    <source>
        <dbReference type="ARBA" id="ARBA00022670"/>
    </source>
</evidence>
<reference evidence="7" key="1">
    <citation type="submission" date="2015-04" db="UniProtKB">
        <authorList>
            <consortium name="EnsemblPlants"/>
        </authorList>
    </citation>
    <scope>IDENTIFICATION</scope>
</reference>
<dbReference type="AlphaFoldDB" id="A0A0E0LVI0"/>
<dbReference type="Proteomes" id="UP000026962">
    <property type="component" value="Chromosome 8"/>
</dbReference>
<evidence type="ECO:0000256" key="3">
    <source>
        <dbReference type="ARBA" id="ARBA00022801"/>
    </source>
</evidence>
<evidence type="ECO:0000313" key="8">
    <source>
        <dbReference type="Proteomes" id="UP000026962"/>
    </source>
</evidence>
<feature type="region of interest" description="Disordered" evidence="4">
    <location>
        <begin position="554"/>
        <end position="574"/>
    </location>
</feature>
<evidence type="ECO:0000259" key="6">
    <source>
        <dbReference type="PROSITE" id="PS50600"/>
    </source>
</evidence>
<dbReference type="OMA" id="RIFRHFT"/>
<keyword evidence="5" id="KW-0812">Transmembrane</keyword>
<name>A0A0E0LVI0_ORYPU</name>
<dbReference type="Gramene" id="OPUNC08G14770.1">
    <property type="protein sequence ID" value="OPUNC08G14770.1"/>
    <property type="gene ID" value="OPUNC08G14770"/>
</dbReference>
<keyword evidence="5" id="KW-1133">Transmembrane helix</keyword>
<keyword evidence="3" id="KW-0378">Hydrolase</keyword>
<dbReference type="PROSITE" id="PS50600">
    <property type="entry name" value="ULP_PROTEASE"/>
    <property type="match status" value="1"/>
</dbReference>
<proteinExistence type="inferred from homology"/>
<feature type="transmembrane region" description="Helical" evidence="5">
    <location>
        <begin position="427"/>
        <end position="445"/>
    </location>
</feature>
<dbReference type="GO" id="GO:0006508">
    <property type="term" value="P:proteolysis"/>
    <property type="evidence" value="ECO:0007669"/>
    <property type="project" value="UniProtKB-KW"/>
</dbReference>
<dbReference type="EnsemblPlants" id="OPUNC08G14770.1">
    <property type="protein sequence ID" value="OPUNC08G14770.1"/>
    <property type="gene ID" value="OPUNC08G14770"/>
</dbReference>
<organism evidence="7">
    <name type="scientific">Oryza punctata</name>
    <name type="common">Red rice</name>
    <dbReference type="NCBI Taxonomy" id="4537"/>
    <lineage>
        <taxon>Eukaryota</taxon>
        <taxon>Viridiplantae</taxon>
        <taxon>Streptophyta</taxon>
        <taxon>Embryophyta</taxon>
        <taxon>Tracheophyta</taxon>
        <taxon>Spermatophyta</taxon>
        <taxon>Magnoliopsida</taxon>
        <taxon>Liliopsida</taxon>
        <taxon>Poales</taxon>
        <taxon>Poaceae</taxon>
        <taxon>BOP clade</taxon>
        <taxon>Oryzoideae</taxon>
        <taxon>Oryzeae</taxon>
        <taxon>Oryzinae</taxon>
        <taxon>Oryza</taxon>
    </lineage>
</organism>
<feature type="domain" description="Ubiquitin-like protease family profile" evidence="6">
    <location>
        <begin position="718"/>
        <end position="911"/>
    </location>
</feature>
<feature type="transmembrane region" description="Helical" evidence="5">
    <location>
        <begin position="970"/>
        <end position="990"/>
    </location>
</feature>
<evidence type="ECO:0000256" key="1">
    <source>
        <dbReference type="ARBA" id="ARBA00005234"/>
    </source>
</evidence>
<dbReference type="SUPFAM" id="SSF54001">
    <property type="entry name" value="Cysteine proteinases"/>
    <property type="match status" value="1"/>
</dbReference>
<protein>
    <recommendedName>
        <fullName evidence="6">Ubiquitin-like protease family profile domain-containing protein</fullName>
    </recommendedName>
</protein>
<reference evidence="7" key="2">
    <citation type="submission" date="2018-05" db="EMBL/GenBank/DDBJ databases">
        <title>OpunRS2 (Oryza punctata Reference Sequence Version 2).</title>
        <authorList>
            <person name="Zhang J."/>
            <person name="Kudrna D."/>
            <person name="Lee S."/>
            <person name="Talag J."/>
            <person name="Welchert J."/>
            <person name="Wing R.A."/>
        </authorList>
    </citation>
    <scope>NUCLEOTIDE SEQUENCE [LARGE SCALE GENOMIC DNA]</scope>
</reference>
<accession>A0A0E0LVI0</accession>
<evidence type="ECO:0000256" key="5">
    <source>
        <dbReference type="SAM" id="Phobius"/>
    </source>
</evidence>
<dbReference type="Gene3D" id="3.40.395.10">
    <property type="entry name" value="Adenoviral Proteinase, Chain A"/>
    <property type="match status" value="1"/>
</dbReference>
<keyword evidence="8" id="KW-1185">Reference proteome</keyword>
<keyword evidence="2" id="KW-0645">Protease</keyword>
<dbReference type="eggNOG" id="KOG0778">
    <property type="taxonomic scope" value="Eukaryota"/>
</dbReference>
<sequence length="1013" mass="115895">MAAISAMNSGTELLDLNANPDNVEIWLDQTVLEVKARSRPRTFSAVLFAKASSSGASTASKARVSQCFQRIFRHFTYALKWREFPGFFFLPNTLKDQHQVQVTTMPPVQKSRAGKEPIDILSDSSDDVDVVEDMKKKLLCNSSYDVQLNNVKRQKVRSNKEPSFTRFSLSDYQKSIVKKYEFDSLLLFDSNFVPVKFATWIANKVDVRTSKIILKDKIIPVTKESIHAVLGLPLGGLEFGTDFESGRQSVLSMFGQLSLPSVKFFGDQLIQKKELSEDQTITSFLIVALACFLCPNSSLIPSIKYLTIFEDVVYLDFVDFGSRNVDQGHPRISVWKHDMISTFSKLDEVDENNFGLRPIKDFQSTCYFQPEPTHCRSNSIRDRLDLAVGTMVPDFLKDKISEMFTAHCCTHHIVDIKVIMYKIRMKIVLFLLRFAIKLAIVILNLQVQKKGNMSMVQLADANHVVSHHSEESNVIIDACATPNAPSYLRDQQFVTPDVANLKNMNNFVNQGPYVVALNLVKTVANKFRPRFASFNSRSAIIDHDMPSFRLLDSDDDTSDFDQANEAPVDATPSSHHCISFHSVEDTPDYMISGNRSVGTTKKSNSQNLNKRIFQDLTNSPDVQLLGESNFNDRCKKLCSKTDELYNASNNVSKSTQDFSSGGKLPLHGPRRVVIPARHATNSFVTEKLRFPITDEENRYFIVVCRLSESSQWQSYDAVNIDNIKAKFYSFGQSLKKGGSVSHYVMAVFCRVLFHNNHPSKSKKNYFFPSIGDQLIADLSIPALEKVNNSFSGASRARKLHLCDMFFLSCTFIYFSCFLRLFFPIYYNEHWFLFIIDIKDRMLVFLDTLHNEGHEYFEPIMSLLIDNLQTVWDKFVCTPINFRSFEIVFPPVPRQENSCDSGVYVMKFMELWSPRIVLSNVLANESIGNIRVQYMNQIFFHPKNQMLQTEIEDVVLNWFDAVSFVISFKTFYVILLLLFHSIFSFPTYFFCRPNFLVPTNQLILQEDRVVLYEC</sequence>
<dbReference type="InterPro" id="IPR003653">
    <property type="entry name" value="Peptidase_C48_C"/>
</dbReference>
<dbReference type="HOGENOM" id="CLU_007688_0_0_1"/>
<dbReference type="PANTHER" id="PTHR34835">
    <property type="entry name" value="OS07G0283600 PROTEIN-RELATED"/>
    <property type="match status" value="1"/>
</dbReference>
<dbReference type="PANTHER" id="PTHR34835:SF60">
    <property type="entry name" value="OS10G0490300 PROTEIN"/>
    <property type="match status" value="1"/>
</dbReference>
<evidence type="ECO:0000313" key="7">
    <source>
        <dbReference type="EnsemblPlants" id="OPUNC08G14770.1"/>
    </source>
</evidence>
<feature type="transmembrane region" description="Helical" evidence="5">
    <location>
        <begin position="804"/>
        <end position="826"/>
    </location>
</feature>
<dbReference type="Pfam" id="PF02902">
    <property type="entry name" value="Peptidase_C48"/>
    <property type="match status" value="1"/>
</dbReference>